<dbReference type="Proteomes" id="UP000050901">
    <property type="component" value="Unassembled WGS sequence"/>
</dbReference>
<keyword evidence="7 10" id="KW-0460">Magnesium</keyword>
<evidence type="ECO:0000256" key="1">
    <source>
        <dbReference type="ARBA" id="ARBA00011955"/>
    </source>
</evidence>
<comment type="caution">
    <text evidence="12">The sequence shown here is derived from an EMBL/GenBank/DDBJ whole genome shotgun (WGS) entry which is preliminary data.</text>
</comment>
<dbReference type="EC" id="2.7.1.180" evidence="1 10"/>
<comment type="catalytic activity">
    <reaction evidence="9 10">
        <text>L-threonyl-[protein] + FAD = FMN-L-threonyl-[protein] + AMP + H(+)</text>
        <dbReference type="Rhea" id="RHEA:36847"/>
        <dbReference type="Rhea" id="RHEA-COMP:11060"/>
        <dbReference type="Rhea" id="RHEA-COMP:11061"/>
        <dbReference type="ChEBI" id="CHEBI:15378"/>
        <dbReference type="ChEBI" id="CHEBI:30013"/>
        <dbReference type="ChEBI" id="CHEBI:57692"/>
        <dbReference type="ChEBI" id="CHEBI:74257"/>
        <dbReference type="ChEBI" id="CHEBI:456215"/>
        <dbReference type="EC" id="2.7.1.180"/>
    </reaction>
</comment>
<keyword evidence="3 10" id="KW-0285">Flavoprotein</keyword>
<keyword evidence="12" id="KW-0449">Lipoprotein</keyword>
<dbReference type="PANTHER" id="PTHR30040">
    <property type="entry name" value="THIAMINE BIOSYNTHESIS LIPOPROTEIN APBE"/>
    <property type="match status" value="1"/>
</dbReference>
<dbReference type="GO" id="GO:0016740">
    <property type="term" value="F:transferase activity"/>
    <property type="evidence" value="ECO:0007669"/>
    <property type="project" value="UniProtKB-UniRule"/>
</dbReference>
<dbReference type="GO" id="GO:0046872">
    <property type="term" value="F:metal ion binding"/>
    <property type="evidence" value="ECO:0007669"/>
    <property type="project" value="UniProtKB-UniRule"/>
</dbReference>
<dbReference type="RefSeq" id="WP_056968467.1">
    <property type="nucleotide sequence ID" value="NZ_AZEQ01000013.1"/>
</dbReference>
<dbReference type="PIRSF" id="PIRSF006268">
    <property type="entry name" value="ApbE"/>
    <property type="match status" value="1"/>
</dbReference>
<name>A0A0R1NYI5_LIMMU</name>
<evidence type="ECO:0000313" key="13">
    <source>
        <dbReference type="Proteomes" id="UP000050901"/>
    </source>
</evidence>
<dbReference type="AlphaFoldDB" id="A0A0R1NYI5"/>
<evidence type="ECO:0000313" key="12">
    <source>
        <dbReference type="EMBL" id="KRL25230.1"/>
    </source>
</evidence>
<dbReference type="PANTHER" id="PTHR30040:SF2">
    <property type="entry name" value="FAD:PROTEIN FMN TRANSFERASE"/>
    <property type="match status" value="1"/>
</dbReference>
<feature type="binding site" evidence="11">
    <location>
        <position position="166"/>
    </location>
    <ligand>
        <name>Mg(2+)</name>
        <dbReference type="ChEBI" id="CHEBI:18420"/>
    </ligand>
</feature>
<dbReference type="InterPro" id="IPR024932">
    <property type="entry name" value="ApbE"/>
</dbReference>
<evidence type="ECO:0000256" key="2">
    <source>
        <dbReference type="ARBA" id="ARBA00016337"/>
    </source>
</evidence>
<sequence>MENKTPLWSNDHPQIISNLAQHTISKSYYGLGTNIVLTAFGSAEQRDLDDAYALIAHYEDILTVNRDHSELMAVNQAAGQHPVQVSHASYHLAKKAIAISLEDNGFDALIGPLVKLWHIGFDDAHVPSEAEIQERLKLIDPHDVELNDHDMTIFLKKPGMEIDLGAIAKGYIADRIRDLWRSRDLRAGIIDLGGNILMHGTAPKHQDGLWRIGVQDPSAKRGQSILVATLPECSAVTSGIYERHLEENGQDYHHIIDPATGHPRKTALAGVTVFSGESITGEIETGRLFFAGQPLPNWINDHPDVMGAVFVDQARHVQVVGLKPDQVRIIDHSYDVQFIND</sequence>
<dbReference type="InterPro" id="IPR003374">
    <property type="entry name" value="ApbE-like_sf"/>
</dbReference>
<organism evidence="12 13">
    <name type="scientific">Limosilactobacillus mucosae DSM 13345</name>
    <dbReference type="NCBI Taxonomy" id="1423771"/>
    <lineage>
        <taxon>Bacteria</taxon>
        <taxon>Bacillati</taxon>
        <taxon>Bacillota</taxon>
        <taxon>Bacilli</taxon>
        <taxon>Lactobacillales</taxon>
        <taxon>Lactobacillaceae</taxon>
        <taxon>Limosilactobacillus</taxon>
    </lineage>
</organism>
<keyword evidence="6 10" id="KW-0274">FAD</keyword>
<evidence type="ECO:0000256" key="6">
    <source>
        <dbReference type="ARBA" id="ARBA00022827"/>
    </source>
</evidence>
<comment type="cofactor">
    <cofactor evidence="11">
        <name>Mg(2+)</name>
        <dbReference type="ChEBI" id="CHEBI:18420"/>
    </cofactor>
    <cofactor evidence="11">
        <name>Mn(2+)</name>
        <dbReference type="ChEBI" id="CHEBI:29035"/>
    </cofactor>
    <text evidence="11">Magnesium. Can also use manganese.</text>
</comment>
<evidence type="ECO:0000256" key="10">
    <source>
        <dbReference type="PIRNR" id="PIRNR006268"/>
    </source>
</evidence>
<evidence type="ECO:0000256" key="8">
    <source>
        <dbReference type="ARBA" id="ARBA00031306"/>
    </source>
</evidence>
<dbReference type="SUPFAM" id="SSF143631">
    <property type="entry name" value="ApbE-like"/>
    <property type="match status" value="1"/>
</dbReference>
<reference evidence="12 13" key="1">
    <citation type="journal article" date="2015" name="Genome Announc.">
        <title>Expanding the biotechnology potential of lactobacilli through comparative genomics of 213 strains and associated genera.</title>
        <authorList>
            <person name="Sun Z."/>
            <person name="Harris H.M."/>
            <person name="McCann A."/>
            <person name="Guo C."/>
            <person name="Argimon S."/>
            <person name="Zhang W."/>
            <person name="Yang X."/>
            <person name="Jeffery I.B."/>
            <person name="Cooney J.C."/>
            <person name="Kagawa T.F."/>
            <person name="Liu W."/>
            <person name="Song Y."/>
            <person name="Salvetti E."/>
            <person name="Wrobel A."/>
            <person name="Rasinkangas P."/>
            <person name="Parkhill J."/>
            <person name="Rea M.C."/>
            <person name="O'Sullivan O."/>
            <person name="Ritari J."/>
            <person name="Douillard F.P."/>
            <person name="Paul Ross R."/>
            <person name="Yang R."/>
            <person name="Briner A.E."/>
            <person name="Felis G.E."/>
            <person name="de Vos W.M."/>
            <person name="Barrangou R."/>
            <person name="Klaenhammer T.R."/>
            <person name="Caufield P.W."/>
            <person name="Cui Y."/>
            <person name="Zhang H."/>
            <person name="O'Toole P.W."/>
        </authorList>
    </citation>
    <scope>NUCLEOTIDE SEQUENCE [LARGE SCALE GENOMIC DNA]</scope>
    <source>
        <strain evidence="12 13">DSM 13345</strain>
    </source>
</reference>
<evidence type="ECO:0000256" key="9">
    <source>
        <dbReference type="ARBA" id="ARBA00048540"/>
    </source>
</evidence>
<gene>
    <name evidence="12" type="ORF">FC47_GL000494</name>
</gene>
<dbReference type="PATRIC" id="fig|1423771.3.peg.503"/>
<protein>
    <recommendedName>
        <fullName evidence="2 10">FAD:protein FMN transferase</fullName>
        <ecNumber evidence="1 10">2.7.1.180</ecNumber>
    </recommendedName>
    <alternativeName>
        <fullName evidence="8 10">Flavin transferase</fullName>
    </alternativeName>
</protein>
<evidence type="ECO:0000256" key="7">
    <source>
        <dbReference type="ARBA" id="ARBA00022842"/>
    </source>
</evidence>
<comment type="similarity">
    <text evidence="10">Belongs to the ApbE family.</text>
</comment>
<dbReference type="Pfam" id="PF02424">
    <property type="entry name" value="ApbE"/>
    <property type="match status" value="1"/>
</dbReference>
<dbReference type="Gene3D" id="3.10.520.10">
    <property type="entry name" value="ApbE-like domains"/>
    <property type="match status" value="1"/>
</dbReference>
<proteinExistence type="inferred from homology"/>
<evidence type="ECO:0000256" key="5">
    <source>
        <dbReference type="ARBA" id="ARBA00022723"/>
    </source>
</evidence>
<keyword evidence="4 10" id="KW-0808">Transferase</keyword>
<evidence type="ECO:0000256" key="4">
    <source>
        <dbReference type="ARBA" id="ARBA00022679"/>
    </source>
</evidence>
<dbReference type="EMBL" id="AZEQ01000013">
    <property type="protein sequence ID" value="KRL25230.1"/>
    <property type="molecule type" value="Genomic_DNA"/>
</dbReference>
<evidence type="ECO:0000256" key="11">
    <source>
        <dbReference type="PIRSR" id="PIRSR006268-2"/>
    </source>
</evidence>
<accession>A0A0R1NYI5</accession>
<keyword evidence="5 10" id="KW-0479">Metal-binding</keyword>
<evidence type="ECO:0000256" key="3">
    <source>
        <dbReference type="ARBA" id="ARBA00022630"/>
    </source>
</evidence>